<comment type="caution">
    <text evidence="4">The sequence shown here is derived from an EMBL/GenBank/DDBJ whole genome shotgun (WGS) entry which is preliminary data.</text>
</comment>
<protein>
    <recommendedName>
        <fullName evidence="3">Small ribosomal subunit protein bS16</fullName>
    </recommendedName>
</protein>
<dbReference type="PANTHER" id="PTHR12919">
    <property type="entry name" value="30S RIBOSOMAL PROTEIN S16"/>
    <property type="match status" value="1"/>
</dbReference>
<gene>
    <name evidence="3" type="primary">rpsP</name>
    <name evidence="4" type="ORF">UT39_C0001G0069</name>
</gene>
<dbReference type="InterPro" id="IPR000307">
    <property type="entry name" value="Ribosomal_bS16"/>
</dbReference>
<organism evidence="4 5">
    <name type="scientific">Candidatus Woesebacteria bacterium GW2011_GWA1_39_21</name>
    <dbReference type="NCBI Taxonomy" id="1618550"/>
    <lineage>
        <taxon>Bacteria</taxon>
        <taxon>Candidatus Woeseibacteriota</taxon>
    </lineage>
</organism>
<dbReference type="EMBL" id="LBWP01000001">
    <property type="protein sequence ID" value="KKR12014.1"/>
    <property type="molecule type" value="Genomic_DNA"/>
</dbReference>
<dbReference type="Gene3D" id="3.30.1320.10">
    <property type="match status" value="1"/>
</dbReference>
<evidence type="ECO:0000256" key="3">
    <source>
        <dbReference type="HAMAP-Rule" id="MF_00385"/>
    </source>
</evidence>
<name>A0A0G0N764_9BACT</name>
<dbReference type="NCBIfam" id="TIGR00002">
    <property type="entry name" value="S16"/>
    <property type="match status" value="1"/>
</dbReference>
<dbReference type="GO" id="GO:0015935">
    <property type="term" value="C:small ribosomal subunit"/>
    <property type="evidence" value="ECO:0007669"/>
    <property type="project" value="TreeGrafter"/>
</dbReference>
<dbReference type="InterPro" id="IPR023803">
    <property type="entry name" value="Ribosomal_bS16_dom_sf"/>
</dbReference>
<reference evidence="4 5" key="1">
    <citation type="journal article" date="2015" name="Nature">
        <title>rRNA introns, odd ribosomes, and small enigmatic genomes across a large radiation of phyla.</title>
        <authorList>
            <person name="Brown C.T."/>
            <person name="Hug L.A."/>
            <person name="Thomas B.C."/>
            <person name="Sharon I."/>
            <person name="Castelle C.J."/>
            <person name="Singh A."/>
            <person name="Wilkins M.J."/>
            <person name="Williams K.H."/>
            <person name="Banfield J.F."/>
        </authorList>
    </citation>
    <scope>NUCLEOTIDE SEQUENCE [LARGE SCALE GENOMIC DNA]</scope>
</reference>
<dbReference type="GO" id="GO:0006412">
    <property type="term" value="P:translation"/>
    <property type="evidence" value="ECO:0007669"/>
    <property type="project" value="UniProtKB-UniRule"/>
</dbReference>
<evidence type="ECO:0000313" key="5">
    <source>
        <dbReference type="Proteomes" id="UP000034246"/>
    </source>
</evidence>
<dbReference type="SUPFAM" id="SSF54565">
    <property type="entry name" value="Ribosomal protein S16"/>
    <property type="match status" value="1"/>
</dbReference>
<dbReference type="Pfam" id="PF00886">
    <property type="entry name" value="Ribosomal_S16"/>
    <property type="match status" value="1"/>
</dbReference>
<comment type="similarity">
    <text evidence="3">Belongs to the bacterial ribosomal protein bS16 family.</text>
</comment>
<sequence>MHCQFLRRVLIDGFLEIYMIKIRLSKRGGKNSLFYRVVVIEGEKKNTGKYIENIGFFNPAKKEFKIDNDAYKKWIGRGAIASASLKKLLTK</sequence>
<evidence type="ECO:0000256" key="2">
    <source>
        <dbReference type="ARBA" id="ARBA00023274"/>
    </source>
</evidence>
<dbReference type="AlphaFoldDB" id="A0A0G0N764"/>
<dbReference type="STRING" id="1618550.UT39_C0001G0069"/>
<evidence type="ECO:0000313" key="4">
    <source>
        <dbReference type="EMBL" id="KKR12014.1"/>
    </source>
</evidence>
<dbReference type="GO" id="GO:0005737">
    <property type="term" value="C:cytoplasm"/>
    <property type="evidence" value="ECO:0007669"/>
    <property type="project" value="UniProtKB-ARBA"/>
</dbReference>
<dbReference type="HAMAP" id="MF_00385">
    <property type="entry name" value="Ribosomal_bS16"/>
    <property type="match status" value="1"/>
</dbReference>
<dbReference type="PANTHER" id="PTHR12919:SF20">
    <property type="entry name" value="SMALL RIBOSOMAL SUBUNIT PROTEIN BS16M"/>
    <property type="match status" value="1"/>
</dbReference>
<dbReference type="GO" id="GO:0003735">
    <property type="term" value="F:structural constituent of ribosome"/>
    <property type="evidence" value="ECO:0007669"/>
    <property type="project" value="InterPro"/>
</dbReference>
<evidence type="ECO:0000256" key="1">
    <source>
        <dbReference type="ARBA" id="ARBA00022980"/>
    </source>
</evidence>
<dbReference type="Proteomes" id="UP000034246">
    <property type="component" value="Unassembled WGS sequence"/>
</dbReference>
<keyword evidence="1 3" id="KW-0689">Ribosomal protein</keyword>
<keyword evidence="2 3" id="KW-0687">Ribonucleoprotein</keyword>
<proteinExistence type="inferred from homology"/>
<accession>A0A0G0N764</accession>